<dbReference type="AlphaFoldDB" id="A0A7Y2H2Z3"/>
<name>A0A7Y2H2Z3_UNCEI</name>
<evidence type="ECO:0000313" key="4">
    <source>
        <dbReference type="Proteomes" id="UP000547674"/>
    </source>
</evidence>
<dbReference type="InterPro" id="IPR026444">
    <property type="entry name" value="Secre_tail"/>
</dbReference>
<gene>
    <name evidence="3" type="ORF">HKN21_12675</name>
</gene>
<keyword evidence="1" id="KW-0732">Signal</keyword>
<evidence type="ECO:0000259" key="2">
    <source>
        <dbReference type="Pfam" id="PF13860"/>
    </source>
</evidence>
<protein>
    <submittedName>
        <fullName evidence="3">T9SS type A sorting domain-containing protein</fullName>
    </submittedName>
</protein>
<dbReference type="Pfam" id="PF13860">
    <property type="entry name" value="FlgD_ig"/>
    <property type="match status" value="1"/>
</dbReference>
<dbReference type="GO" id="GO:0008237">
    <property type="term" value="F:metallopeptidase activity"/>
    <property type="evidence" value="ECO:0007669"/>
    <property type="project" value="InterPro"/>
</dbReference>
<feature type="chain" id="PRO_5031570046" evidence="1">
    <location>
        <begin position="24"/>
        <end position="765"/>
    </location>
</feature>
<dbReference type="InterPro" id="IPR025965">
    <property type="entry name" value="FlgD/Vpr_Ig-like"/>
</dbReference>
<sequence length="765" mass="79777">MKTARPFLMILLLVVFTAGPAIAGGPLLIFDAATKTPYAYPGPVSVYTDLGDLGVMTNASADAMVTSVLAEWSGVSSSSFSASVTGDFASVSLPDITSLNASTVIGTFNGGGVHVIYDDDGMIISGVIGAPPGVLGVATPEFFAAGTKDIAESWVVLNGTSVDPGDPSGIMFEAVPTHEFGHAINLAHTEVNGAIVAFGETAFPDGCMPPPPPAAPPGFAEVATMYPFLSVSVSAGVGVEYASLEKDDMVSLSDLYPAPGYPGTFGSFAGTVFQPDGLTPIQGVNVVARNVLDPFGDAVAQLTGAFTQGALGEDGSFLLQGLTDGEAYVLYIDDIVAGGFSVTPAGVPDFAEEYFNDALESSDPGTDLPCDFTLLSADAAFPLMGLDIIVNDPYLILGDDDTEEVALPFAFPFCGAMYTSVWVNSNGNITFGAGDTDFTESVAEFLSGPPRIAALWADFDPATGGSITTEDVGGAFVISWVGVAAAPIFGTPPGPSTFSITLIPDGSFTVDYGAVGQPLGLAGRSPGGGAPDPGETDLTLEPEPIVPFISPVYELFDAFDNDLVFETLEYGSCDTGPTDVELAAFVATRLPNGSASVSWVVSDAHDHLGFDVYRGESEVSRERINGAVLRGQDSYMFEDAAAPKVKVGYWLAELSRSGTQTWHGPVWLSPAVPVSGRQLLASPNPFASQTRITYQLHEARPVRLDVFDLKGRKVRTLLQETQSAGERSVVWDGSGESGSKVATGFYLLRLEAGPDSQVRKVLVRP</sequence>
<accession>A0A7Y2H2Z3</accession>
<proteinExistence type="predicted"/>
<dbReference type="Gene3D" id="2.60.40.4070">
    <property type="match status" value="1"/>
</dbReference>
<reference evidence="3 4" key="1">
    <citation type="submission" date="2020-03" db="EMBL/GenBank/DDBJ databases">
        <title>Metabolic flexibility allows generalist bacteria to become dominant in a frequently disturbed ecosystem.</title>
        <authorList>
            <person name="Chen Y.-J."/>
            <person name="Leung P.M."/>
            <person name="Bay S.K."/>
            <person name="Hugenholtz P."/>
            <person name="Kessler A.J."/>
            <person name="Shelley G."/>
            <person name="Waite D.W."/>
            <person name="Cook P.L."/>
            <person name="Greening C."/>
        </authorList>
    </citation>
    <scope>NUCLEOTIDE SEQUENCE [LARGE SCALE GENOMIC DNA]</scope>
    <source>
        <strain evidence="3">SS_bin_28</strain>
    </source>
</reference>
<comment type="caution">
    <text evidence="3">The sequence shown here is derived from an EMBL/GenBank/DDBJ whole genome shotgun (WGS) entry which is preliminary data.</text>
</comment>
<dbReference type="SUPFAM" id="SSF55486">
    <property type="entry name" value="Metalloproteases ('zincins'), catalytic domain"/>
    <property type="match status" value="1"/>
</dbReference>
<evidence type="ECO:0000313" key="3">
    <source>
        <dbReference type="EMBL" id="NNF07609.1"/>
    </source>
</evidence>
<evidence type="ECO:0000256" key="1">
    <source>
        <dbReference type="SAM" id="SignalP"/>
    </source>
</evidence>
<dbReference type="NCBIfam" id="TIGR04183">
    <property type="entry name" value="Por_Secre_tail"/>
    <property type="match status" value="1"/>
</dbReference>
<feature type="domain" description="FlgD/Vpr Ig-like" evidence="2">
    <location>
        <begin position="694"/>
        <end position="752"/>
    </location>
</feature>
<dbReference type="Gene3D" id="3.40.390.10">
    <property type="entry name" value="Collagenase (Catalytic Domain)"/>
    <property type="match status" value="1"/>
</dbReference>
<feature type="signal peptide" evidence="1">
    <location>
        <begin position="1"/>
        <end position="23"/>
    </location>
</feature>
<dbReference type="EMBL" id="JABDJR010000507">
    <property type="protein sequence ID" value="NNF07609.1"/>
    <property type="molecule type" value="Genomic_DNA"/>
</dbReference>
<dbReference type="Proteomes" id="UP000547674">
    <property type="component" value="Unassembled WGS sequence"/>
</dbReference>
<dbReference type="InterPro" id="IPR024079">
    <property type="entry name" value="MetalloPept_cat_dom_sf"/>
</dbReference>
<organism evidence="3 4">
    <name type="scientific">Eiseniibacteriota bacterium</name>
    <dbReference type="NCBI Taxonomy" id="2212470"/>
    <lineage>
        <taxon>Bacteria</taxon>
        <taxon>Candidatus Eiseniibacteriota</taxon>
    </lineage>
</organism>